<dbReference type="InterPro" id="IPR002035">
    <property type="entry name" value="VWF_A"/>
</dbReference>
<sequence>MLEFAWPWLLLLLPLPVLAWWLLPPYRARQASIQVPFFDRLAAATGQTPQRGAVVLERRAVQMIAAAAIWTLLVVALARPQWVGDAVTREVSARDLILAIDISGSMDQRDFKASDGTTLTRLDGVKRVVRDFIARRKGDRVALILFGTRPYVQVPFTQDLQTARQLLDQAGVGMAGQQTAIGDTIGLAIKTFAASTAKQKLLILLTDGNDTASRVPPEHAADIARQNDVTVYTIGVGDPAASGENRVDLAVLQHVADTTAGHFFRAEDGAQLQAIYADIDRLAPAKLQTLSWRPKLPLFQWPFGLAIAIGLLLWLWLLLGSEWRRMRSVSHA</sequence>
<dbReference type="SMART" id="SM00327">
    <property type="entry name" value="VWA"/>
    <property type="match status" value="1"/>
</dbReference>
<comment type="caution">
    <text evidence="3">The sequence shown here is derived from an EMBL/GenBank/DDBJ whole genome shotgun (WGS) entry which is preliminary data.</text>
</comment>
<keyword evidence="1" id="KW-1133">Transmembrane helix</keyword>
<evidence type="ECO:0000259" key="2">
    <source>
        <dbReference type="PROSITE" id="PS50234"/>
    </source>
</evidence>
<name>A0A0A3XNR9_BRAJP</name>
<feature type="domain" description="VWFA" evidence="2">
    <location>
        <begin position="95"/>
        <end position="279"/>
    </location>
</feature>
<dbReference type="PANTHER" id="PTHR22550:SF18">
    <property type="entry name" value="VWFA DOMAIN-CONTAINING PROTEIN"/>
    <property type="match status" value="1"/>
</dbReference>
<dbReference type="InterPro" id="IPR050768">
    <property type="entry name" value="UPF0353/GerABKA_families"/>
</dbReference>
<dbReference type="EMBL" id="JRPN01000021">
    <property type="protein sequence ID" value="KGT76037.1"/>
    <property type="molecule type" value="Genomic_DNA"/>
</dbReference>
<keyword evidence="1" id="KW-0472">Membrane</keyword>
<dbReference type="Gene3D" id="3.40.50.410">
    <property type="entry name" value="von Willebrand factor, type A domain"/>
    <property type="match status" value="1"/>
</dbReference>
<dbReference type="STRING" id="375.BKD09_RS27570"/>
<protein>
    <submittedName>
        <fullName evidence="3">Membrane protein</fullName>
    </submittedName>
</protein>
<dbReference type="SUPFAM" id="SSF53300">
    <property type="entry name" value="vWA-like"/>
    <property type="match status" value="1"/>
</dbReference>
<dbReference type="InterPro" id="IPR036465">
    <property type="entry name" value="vWFA_dom_sf"/>
</dbReference>
<reference evidence="3 4" key="1">
    <citation type="submission" date="2014-09" db="EMBL/GenBank/DDBJ databases">
        <title>Draft genome of Bradyrhizobium japonicum Is-34.</title>
        <authorList>
            <person name="Tsurumaru H."/>
            <person name="Yamakawa T."/>
            <person name="Hashimoto S."/>
            <person name="Okizaki K."/>
            <person name="Kanesaki Y."/>
            <person name="Yoshikawa H."/>
            <person name="Yajima S."/>
        </authorList>
    </citation>
    <scope>NUCLEOTIDE SEQUENCE [LARGE SCALE GENOMIC DNA]</scope>
    <source>
        <strain evidence="3 4">Is-34</strain>
    </source>
</reference>
<evidence type="ECO:0000256" key="1">
    <source>
        <dbReference type="SAM" id="Phobius"/>
    </source>
</evidence>
<evidence type="ECO:0000313" key="4">
    <source>
        <dbReference type="Proteomes" id="UP000030377"/>
    </source>
</evidence>
<accession>A0A0A3XNR9</accession>
<dbReference type="Proteomes" id="UP000030377">
    <property type="component" value="Unassembled WGS sequence"/>
</dbReference>
<organism evidence="3 4">
    <name type="scientific">Bradyrhizobium japonicum</name>
    <dbReference type="NCBI Taxonomy" id="375"/>
    <lineage>
        <taxon>Bacteria</taxon>
        <taxon>Pseudomonadati</taxon>
        <taxon>Pseudomonadota</taxon>
        <taxon>Alphaproteobacteria</taxon>
        <taxon>Hyphomicrobiales</taxon>
        <taxon>Nitrobacteraceae</taxon>
        <taxon>Bradyrhizobium</taxon>
    </lineage>
</organism>
<proteinExistence type="predicted"/>
<gene>
    <name evidence="3" type="ORF">MA20_29790</name>
</gene>
<dbReference type="RefSeq" id="WP_028161408.1">
    <property type="nucleotide sequence ID" value="NZ_JANUDC010000001.1"/>
</dbReference>
<dbReference type="Pfam" id="PF00092">
    <property type="entry name" value="VWA"/>
    <property type="match status" value="1"/>
</dbReference>
<keyword evidence="1" id="KW-0812">Transmembrane</keyword>
<dbReference type="PANTHER" id="PTHR22550">
    <property type="entry name" value="SPORE GERMINATION PROTEIN"/>
    <property type="match status" value="1"/>
</dbReference>
<dbReference type="PROSITE" id="PS50234">
    <property type="entry name" value="VWFA"/>
    <property type="match status" value="1"/>
</dbReference>
<evidence type="ECO:0000313" key="3">
    <source>
        <dbReference type="EMBL" id="KGT76037.1"/>
    </source>
</evidence>
<feature type="transmembrane region" description="Helical" evidence="1">
    <location>
        <begin position="298"/>
        <end position="319"/>
    </location>
</feature>
<dbReference type="AlphaFoldDB" id="A0A0A3XNR9"/>